<sequence>MHVTVQQDAVNARFAVGVFENVRGEELGGGLIVAACRVNRDKTGAYQQFGSAVRFRTSLFFQILVPFFTSSAE</sequence>
<proteinExistence type="predicted"/>
<gene>
    <name evidence="1" type="ORF">GCM10008937_14300</name>
</gene>
<reference evidence="1 2" key="1">
    <citation type="journal article" date="2019" name="Int. J. Syst. Evol. Microbiol.">
        <title>The Global Catalogue of Microorganisms (GCM) 10K type strain sequencing project: providing services to taxonomists for standard genome sequencing and annotation.</title>
        <authorList>
            <consortium name="The Broad Institute Genomics Platform"/>
            <consortium name="The Broad Institute Genome Sequencing Center for Infectious Disease"/>
            <person name="Wu L."/>
            <person name="Ma J."/>
        </authorList>
    </citation>
    <scope>NUCLEOTIDE SEQUENCE [LARGE SCALE GENOMIC DNA]</scope>
    <source>
        <strain evidence="1 2">JCM 14368</strain>
    </source>
</reference>
<name>A0ABN1BXZ9_9DEIO</name>
<organism evidence="1 2">
    <name type="scientific">Deinococcus depolymerans</name>
    <dbReference type="NCBI Taxonomy" id="392408"/>
    <lineage>
        <taxon>Bacteria</taxon>
        <taxon>Thermotogati</taxon>
        <taxon>Deinococcota</taxon>
        <taxon>Deinococci</taxon>
        <taxon>Deinococcales</taxon>
        <taxon>Deinococcaceae</taxon>
        <taxon>Deinococcus</taxon>
    </lineage>
</organism>
<protein>
    <submittedName>
        <fullName evidence="1">Uncharacterized protein</fullName>
    </submittedName>
</protein>
<evidence type="ECO:0000313" key="2">
    <source>
        <dbReference type="Proteomes" id="UP001500191"/>
    </source>
</evidence>
<dbReference type="EMBL" id="BAAADB010000011">
    <property type="protein sequence ID" value="GAA0507584.1"/>
    <property type="molecule type" value="Genomic_DNA"/>
</dbReference>
<comment type="caution">
    <text evidence="1">The sequence shown here is derived from an EMBL/GenBank/DDBJ whole genome shotgun (WGS) entry which is preliminary data.</text>
</comment>
<keyword evidence="2" id="KW-1185">Reference proteome</keyword>
<dbReference type="Proteomes" id="UP001500191">
    <property type="component" value="Unassembled WGS sequence"/>
</dbReference>
<evidence type="ECO:0000313" key="1">
    <source>
        <dbReference type="EMBL" id="GAA0507584.1"/>
    </source>
</evidence>
<accession>A0ABN1BXZ9</accession>